<accession>A0A316V985</accession>
<name>A0A316V985_9BASI</name>
<dbReference type="InterPro" id="IPR023753">
    <property type="entry name" value="FAD/NAD-binding_dom"/>
</dbReference>
<dbReference type="AlphaFoldDB" id="A0A316V985"/>
<dbReference type="PANTHER" id="PTHR43872">
    <property type="entry name" value="MONOOXYGENASE, PUTATIVE (AFU_ORTHOLOGUE AFUA_8G02570)-RELATED"/>
    <property type="match status" value="1"/>
</dbReference>
<keyword evidence="3" id="KW-0812">Transmembrane</keyword>
<keyword evidence="3" id="KW-0472">Membrane</keyword>
<reference evidence="5 6" key="1">
    <citation type="journal article" date="2018" name="Mol. Biol. Evol.">
        <title>Broad Genomic Sampling Reveals a Smut Pathogenic Ancestry of the Fungal Clade Ustilaginomycotina.</title>
        <authorList>
            <person name="Kijpornyongpan T."/>
            <person name="Mondo S.J."/>
            <person name="Barry K."/>
            <person name="Sandor L."/>
            <person name="Lee J."/>
            <person name="Lipzen A."/>
            <person name="Pangilinan J."/>
            <person name="LaButti K."/>
            <person name="Hainaut M."/>
            <person name="Henrissat B."/>
            <person name="Grigoriev I.V."/>
            <person name="Spatafora J.W."/>
            <person name="Aime M.C."/>
        </authorList>
    </citation>
    <scope>NUCLEOTIDE SEQUENCE [LARGE SCALE GENOMIC DNA]</scope>
    <source>
        <strain evidence="5 6">MCA 3882</strain>
    </source>
</reference>
<evidence type="ECO:0000259" key="4">
    <source>
        <dbReference type="Pfam" id="PF07992"/>
    </source>
</evidence>
<sequence length="486" mass="55072">MNRNESTADVDLDVVVIGAGVGGISAGYYIGQKLGYSYAIFEAREELGGTWSSFTYPGIRSDSEMFTLSFPFNPWNKTHSIATGDEILEYVKSTAEKFYIDKHIKYGHTATSLAWSSEEQRWTSTFIQSNGSMISVTSRFLMIATGFINHNKPHYPNLSAKNLFKGPIVHAQLWPEDLNYANKTIAVIGSGATAISMIPHLAKTAKLVTMVQRSPSYIKDRKKVDKRTEWIMNFLPLNFAAMVLFFIYELERSLFFFFCMIFPSLGRHELQKNVQKQLPHNIPFDQHFVPAYKPFDQPLCWTLENDLFISMKQGKTSVVTGTINQLTANGIEMDNGQFVQADIIIQATGFQCRFLGGMMITVDGKKVQIGDTFFYRGMMLDGVPNAIALFGFVHASWTIGINQACDYFYKLLIKMEKEGYQTVTPRAGPEIKKGIKPFPCTSGFIVRALHLIPKVSDGLVWRHHLDPVIDWLEVRLNKRYQSLDFE</sequence>
<comment type="cofactor">
    <cofactor evidence="1">
        <name>FAD</name>
        <dbReference type="ChEBI" id="CHEBI:57692"/>
    </cofactor>
</comment>
<protein>
    <submittedName>
        <fullName evidence="5">FAD/NAD(P)-binding domain-containing protein</fullName>
    </submittedName>
</protein>
<gene>
    <name evidence="5" type="ORF">FA14DRAFT_63734</name>
</gene>
<evidence type="ECO:0000313" key="5">
    <source>
        <dbReference type="EMBL" id="PWN33598.1"/>
    </source>
</evidence>
<dbReference type="GeneID" id="37024388"/>
<evidence type="ECO:0000256" key="3">
    <source>
        <dbReference type="SAM" id="Phobius"/>
    </source>
</evidence>
<evidence type="ECO:0000256" key="1">
    <source>
        <dbReference type="ARBA" id="ARBA00001974"/>
    </source>
</evidence>
<dbReference type="Proteomes" id="UP000245771">
    <property type="component" value="Unassembled WGS sequence"/>
</dbReference>
<dbReference type="OrthoDB" id="74360at2759"/>
<keyword evidence="3" id="KW-1133">Transmembrane helix</keyword>
<proteinExistence type="predicted"/>
<dbReference type="EMBL" id="KZ819604">
    <property type="protein sequence ID" value="PWN33598.1"/>
    <property type="molecule type" value="Genomic_DNA"/>
</dbReference>
<dbReference type="PRINTS" id="PR00368">
    <property type="entry name" value="FADPNR"/>
</dbReference>
<dbReference type="RefSeq" id="XP_025353900.1">
    <property type="nucleotide sequence ID" value="XM_025502607.1"/>
</dbReference>
<organism evidence="5 6">
    <name type="scientific">Meira miltonrushii</name>
    <dbReference type="NCBI Taxonomy" id="1280837"/>
    <lineage>
        <taxon>Eukaryota</taxon>
        <taxon>Fungi</taxon>
        <taxon>Dikarya</taxon>
        <taxon>Basidiomycota</taxon>
        <taxon>Ustilaginomycotina</taxon>
        <taxon>Exobasidiomycetes</taxon>
        <taxon>Exobasidiales</taxon>
        <taxon>Brachybasidiaceae</taxon>
        <taxon>Meira</taxon>
    </lineage>
</organism>
<keyword evidence="2" id="KW-0503">Monooxygenase</keyword>
<dbReference type="GO" id="GO:0004497">
    <property type="term" value="F:monooxygenase activity"/>
    <property type="evidence" value="ECO:0007669"/>
    <property type="project" value="UniProtKB-KW"/>
</dbReference>
<dbReference type="SUPFAM" id="SSF51905">
    <property type="entry name" value="FAD/NAD(P)-binding domain"/>
    <property type="match status" value="2"/>
</dbReference>
<keyword evidence="2" id="KW-0560">Oxidoreductase</keyword>
<dbReference type="InParanoid" id="A0A316V985"/>
<feature type="domain" description="FAD/NAD(P)-binding" evidence="4">
    <location>
        <begin position="13"/>
        <end position="218"/>
    </location>
</feature>
<evidence type="ECO:0000313" key="6">
    <source>
        <dbReference type="Proteomes" id="UP000245771"/>
    </source>
</evidence>
<feature type="transmembrane region" description="Helical" evidence="3">
    <location>
        <begin position="230"/>
        <end position="248"/>
    </location>
</feature>
<dbReference type="STRING" id="1280837.A0A316V985"/>
<dbReference type="PANTHER" id="PTHR43872:SF1">
    <property type="entry name" value="MONOOXYGENASE, PUTATIVE (AFU_ORTHOLOGUE AFUA_8G02570)-RELATED"/>
    <property type="match status" value="1"/>
</dbReference>
<keyword evidence="6" id="KW-1185">Reference proteome</keyword>
<evidence type="ECO:0000256" key="2">
    <source>
        <dbReference type="ARBA" id="ARBA00023033"/>
    </source>
</evidence>
<dbReference type="PRINTS" id="PR00469">
    <property type="entry name" value="PNDRDTASEII"/>
</dbReference>
<dbReference type="Gene3D" id="3.50.50.60">
    <property type="entry name" value="FAD/NAD(P)-binding domain"/>
    <property type="match status" value="3"/>
</dbReference>
<dbReference type="InterPro" id="IPR036188">
    <property type="entry name" value="FAD/NAD-bd_sf"/>
</dbReference>
<dbReference type="Pfam" id="PF07992">
    <property type="entry name" value="Pyr_redox_2"/>
    <property type="match status" value="1"/>
</dbReference>
<dbReference type="InterPro" id="IPR051820">
    <property type="entry name" value="FAD-binding_MO"/>
</dbReference>